<feature type="compositionally biased region" description="Basic residues" evidence="1">
    <location>
        <begin position="91"/>
        <end position="101"/>
    </location>
</feature>
<keyword evidence="3" id="KW-1185">Reference proteome</keyword>
<evidence type="ECO:0000313" key="3">
    <source>
        <dbReference type="Proteomes" id="UP000002729"/>
    </source>
</evidence>
<accession>F0YGQ9</accession>
<name>F0YGQ9_AURAN</name>
<dbReference type="EMBL" id="GL833139">
    <property type="protein sequence ID" value="EGB05718.1"/>
    <property type="molecule type" value="Genomic_DNA"/>
</dbReference>
<evidence type="ECO:0000313" key="2">
    <source>
        <dbReference type="EMBL" id="EGB05718.1"/>
    </source>
</evidence>
<evidence type="ECO:0000256" key="1">
    <source>
        <dbReference type="SAM" id="MobiDB-lite"/>
    </source>
</evidence>
<reference evidence="2 3" key="1">
    <citation type="journal article" date="2011" name="Proc. Natl. Acad. Sci. U.S.A.">
        <title>Niche of harmful alga Aureococcus anophagefferens revealed through ecogenomics.</title>
        <authorList>
            <person name="Gobler C.J."/>
            <person name="Berry D.L."/>
            <person name="Dyhrman S.T."/>
            <person name="Wilhelm S.W."/>
            <person name="Salamov A."/>
            <person name="Lobanov A.V."/>
            <person name="Zhang Y."/>
            <person name="Collier J.L."/>
            <person name="Wurch L.L."/>
            <person name="Kustka A.B."/>
            <person name="Dill B.D."/>
            <person name="Shah M."/>
            <person name="VerBerkmoes N.C."/>
            <person name="Kuo A."/>
            <person name="Terry A."/>
            <person name="Pangilinan J."/>
            <person name="Lindquist E.A."/>
            <person name="Lucas S."/>
            <person name="Paulsen I.T."/>
            <person name="Hattenrath-Lehmann T.K."/>
            <person name="Talmage S.C."/>
            <person name="Walker E.A."/>
            <person name="Koch F."/>
            <person name="Burson A.M."/>
            <person name="Marcoval M.A."/>
            <person name="Tang Y.Z."/>
            <person name="Lecleir G.R."/>
            <person name="Coyne K.J."/>
            <person name="Berg G.M."/>
            <person name="Bertrand E.M."/>
            <person name="Saito M.A."/>
            <person name="Gladyshev V.N."/>
            <person name="Grigoriev I.V."/>
        </authorList>
    </citation>
    <scope>NUCLEOTIDE SEQUENCE [LARGE SCALE GENOMIC DNA]</scope>
    <source>
        <strain evidence="3">CCMP 1984</strain>
    </source>
</reference>
<dbReference type="AlphaFoldDB" id="F0YGQ9"/>
<dbReference type="Proteomes" id="UP000002729">
    <property type="component" value="Unassembled WGS sequence"/>
</dbReference>
<proteinExistence type="predicted"/>
<dbReference type="InParanoid" id="F0YGQ9"/>
<dbReference type="GeneID" id="20225697"/>
<gene>
    <name evidence="2" type="ORF">AURANDRAFT_66203</name>
</gene>
<protein>
    <submittedName>
        <fullName evidence="2">Uncharacterized protein</fullName>
    </submittedName>
</protein>
<feature type="region of interest" description="Disordered" evidence="1">
    <location>
        <begin position="77"/>
        <end position="101"/>
    </location>
</feature>
<dbReference type="RefSeq" id="XP_009039557.1">
    <property type="nucleotide sequence ID" value="XM_009041309.1"/>
</dbReference>
<sequence length="101" mass="10419">MAPKLDSYRSCGGGSKANSSNADSVKKKLDAVKAKEAKATAKVEKRWDDASIKANKEAATAAANAAKAAKVDIDADAAAAPDPAEPVQISHARKLGPFRRG</sequence>
<feature type="region of interest" description="Disordered" evidence="1">
    <location>
        <begin position="1"/>
        <end position="26"/>
    </location>
</feature>
<dbReference type="KEGG" id="aaf:AURANDRAFT_66203"/>
<organism evidence="3">
    <name type="scientific">Aureococcus anophagefferens</name>
    <name type="common">Harmful bloom alga</name>
    <dbReference type="NCBI Taxonomy" id="44056"/>
    <lineage>
        <taxon>Eukaryota</taxon>
        <taxon>Sar</taxon>
        <taxon>Stramenopiles</taxon>
        <taxon>Ochrophyta</taxon>
        <taxon>Pelagophyceae</taxon>
        <taxon>Pelagomonadales</taxon>
        <taxon>Pelagomonadaceae</taxon>
        <taxon>Aureococcus</taxon>
    </lineage>
</organism>